<dbReference type="EMBL" id="JARAKH010000008">
    <property type="protein sequence ID" value="KAK8402011.1"/>
    <property type="molecule type" value="Genomic_DNA"/>
</dbReference>
<sequence length="249" mass="27232">MREAALVRLHRRGFYHRHRNYHGQTVSLRTLFSREQEHLRRPGRVVRLAVPSGFKAGVKQGGIYGKTGCWPWCIIIMSFPDYSSSQSPGTRTANKDPGVAFTETAAVAAIAAFLVVVLVVLVLAYVIQRLLKCRRFQVGRVVAEPFSRRARGRCGQGLQEIRSRRISLATPIAAFHEAIRCRTPPPRYSDVAGSLPSYSSAFKDSSGALGGGALQGLAPADDPVFLSPGTIPPPPPPPPPSQGLYRHRL</sequence>
<organism evidence="3 4">
    <name type="scientific">Scylla paramamosain</name>
    <name type="common">Mud crab</name>
    <dbReference type="NCBI Taxonomy" id="85552"/>
    <lineage>
        <taxon>Eukaryota</taxon>
        <taxon>Metazoa</taxon>
        <taxon>Ecdysozoa</taxon>
        <taxon>Arthropoda</taxon>
        <taxon>Crustacea</taxon>
        <taxon>Multicrustacea</taxon>
        <taxon>Malacostraca</taxon>
        <taxon>Eumalacostraca</taxon>
        <taxon>Eucarida</taxon>
        <taxon>Decapoda</taxon>
        <taxon>Pleocyemata</taxon>
        <taxon>Brachyura</taxon>
        <taxon>Eubrachyura</taxon>
        <taxon>Portunoidea</taxon>
        <taxon>Portunidae</taxon>
        <taxon>Portuninae</taxon>
        <taxon>Scylla</taxon>
    </lineage>
</organism>
<evidence type="ECO:0000313" key="4">
    <source>
        <dbReference type="Proteomes" id="UP001487740"/>
    </source>
</evidence>
<feature type="compositionally biased region" description="Pro residues" evidence="1">
    <location>
        <begin position="230"/>
        <end position="241"/>
    </location>
</feature>
<protein>
    <submittedName>
        <fullName evidence="3">Uncharacterized protein</fullName>
    </submittedName>
</protein>
<evidence type="ECO:0000256" key="2">
    <source>
        <dbReference type="SAM" id="Phobius"/>
    </source>
</evidence>
<reference evidence="3 4" key="1">
    <citation type="submission" date="2023-03" db="EMBL/GenBank/DDBJ databases">
        <title>High-quality genome of Scylla paramamosain provides insights in environmental adaptation.</title>
        <authorList>
            <person name="Zhang L."/>
        </authorList>
    </citation>
    <scope>NUCLEOTIDE SEQUENCE [LARGE SCALE GENOMIC DNA]</scope>
    <source>
        <strain evidence="3">LZ_2023a</strain>
        <tissue evidence="3">Muscle</tissue>
    </source>
</reference>
<gene>
    <name evidence="3" type="ORF">O3P69_001235</name>
</gene>
<keyword evidence="2" id="KW-1133">Transmembrane helix</keyword>
<proteinExistence type="predicted"/>
<name>A0AAW0URD0_SCYPA</name>
<keyword evidence="4" id="KW-1185">Reference proteome</keyword>
<feature type="region of interest" description="Disordered" evidence="1">
    <location>
        <begin position="213"/>
        <end position="249"/>
    </location>
</feature>
<evidence type="ECO:0000313" key="3">
    <source>
        <dbReference type="EMBL" id="KAK8402011.1"/>
    </source>
</evidence>
<keyword evidence="2" id="KW-0812">Transmembrane</keyword>
<keyword evidence="2" id="KW-0472">Membrane</keyword>
<evidence type="ECO:0000256" key="1">
    <source>
        <dbReference type="SAM" id="MobiDB-lite"/>
    </source>
</evidence>
<dbReference type="AlphaFoldDB" id="A0AAW0URD0"/>
<dbReference type="Proteomes" id="UP001487740">
    <property type="component" value="Unassembled WGS sequence"/>
</dbReference>
<comment type="caution">
    <text evidence="3">The sequence shown here is derived from an EMBL/GenBank/DDBJ whole genome shotgun (WGS) entry which is preliminary data.</text>
</comment>
<feature type="transmembrane region" description="Helical" evidence="2">
    <location>
        <begin position="105"/>
        <end position="127"/>
    </location>
</feature>
<accession>A0AAW0URD0</accession>